<dbReference type="PROSITE" id="PS50156">
    <property type="entry name" value="SSD"/>
    <property type="match status" value="1"/>
</dbReference>
<evidence type="ECO:0000256" key="3">
    <source>
        <dbReference type="ARBA" id="ARBA00022475"/>
    </source>
</evidence>
<evidence type="ECO:0000256" key="6">
    <source>
        <dbReference type="ARBA" id="ARBA00023136"/>
    </source>
</evidence>
<sequence length="763" mass="79180">MFERLAELAIRRSRLILVVATVAVALMAALGAGAFGKLRGGGFDDPASQSSRAARVIDAKFGGETNLILLVRATEGRVDDPAAARDGASLVDRLKKEKNLTNVVSYWETNSPDLRSRDGREAMVLAHVTGDDTTQRDNAKELLATYTGPYTGPYKGALEVGAGGGAAVGSDLGAQVVDDLILAEAIAIPLTLILLLLIFGSVVAALLPLAIATIAIVGSFAQLFVLGSVTDVADTATNLTTALGLGLGIDYALLMVSRFREQLAAGSSVDDAVRRTVSTAGRTVAFSAATVAAALAALLVFPQYFLRSFGFAGVGVVVIAAVGTLFVMPALLAVLGHRVNSGRLPWAKSSAKPYAKPYAEKDRSGDRDPLYRDPLWGRLARTVMRRPGVTALPVLAVLLLAASPLLGITFGTPDERVLPEDAGSRQVSTALRENFDGSEDAALNIVIGTPVSKAPLESYATELAALPGVARVEASTGTYAGGTSAPPGPASAALGRPDAQRISVISSLEPKSDAAQALVAKVRAVTPPAGSQPLVGGNDAALVDSKDSIGGRLPIAVALITLTTFVLLFLFTGSVVHPLRALVLNGISLAATLGVMTWIFQDGHLSGLLGFTPQPMEMAMTVLMFCIAFGLSMDYEVFVTSRIKELHDLGADNETAVIDGLGHTGRIVSAAAFLLAVSFFAFGVAKISFMQMFGLGSGLAILIDAIAVRGVLVPAAMRLLGRSAWYAPGFLRTFHNRFGLSESGPEHTAAATVVAPAKDAAGV</sequence>
<dbReference type="GO" id="GO:0005886">
    <property type="term" value="C:plasma membrane"/>
    <property type="evidence" value="ECO:0007669"/>
    <property type="project" value="UniProtKB-SubCell"/>
</dbReference>
<evidence type="ECO:0000256" key="5">
    <source>
        <dbReference type="ARBA" id="ARBA00022989"/>
    </source>
</evidence>
<dbReference type="RefSeq" id="WP_114661014.1">
    <property type="nucleotide sequence ID" value="NZ_CP031194.1"/>
</dbReference>
<feature type="domain" description="SSD" evidence="8">
    <location>
        <begin position="205"/>
        <end position="334"/>
    </location>
</feature>
<feature type="transmembrane region" description="Helical" evidence="7">
    <location>
        <begin position="620"/>
        <end position="639"/>
    </location>
</feature>
<evidence type="ECO:0000313" key="9">
    <source>
        <dbReference type="EMBL" id="AXG79685.1"/>
    </source>
</evidence>
<feature type="transmembrane region" description="Helical" evidence="7">
    <location>
        <begin position="180"/>
        <end position="199"/>
    </location>
</feature>
<dbReference type="OrthoDB" id="7051771at2"/>
<dbReference type="Proteomes" id="UP000253868">
    <property type="component" value="Chromosome"/>
</dbReference>
<dbReference type="EMBL" id="CP031194">
    <property type="protein sequence ID" value="AXG79685.1"/>
    <property type="molecule type" value="Genomic_DNA"/>
</dbReference>
<proteinExistence type="inferred from homology"/>
<protein>
    <submittedName>
        <fullName evidence="9">MMPL family transporter</fullName>
    </submittedName>
</protein>
<dbReference type="SUPFAM" id="SSF82866">
    <property type="entry name" value="Multidrug efflux transporter AcrB transmembrane domain"/>
    <property type="match status" value="2"/>
</dbReference>
<evidence type="ECO:0000256" key="1">
    <source>
        <dbReference type="ARBA" id="ARBA00004651"/>
    </source>
</evidence>
<reference evidence="10" key="1">
    <citation type="submission" date="2018-07" db="EMBL/GenBank/DDBJ databases">
        <authorList>
            <person name="Zhao J."/>
        </authorList>
    </citation>
    <scope>NUCLEOTIDE SEQUENCE [LARGE SCALE GENOMIC DNA]</scope>
    <source>
        <strain evidence="10">GSSD-12</strain>
    </source>
</reference>
<keyword evidence="4 7" id="KW-0812">Transmembrane</keyword>
<dbReference type="InterPro" id="IPR000731">
    <property type="entry name" value="SSD"/>
</dbReference>
<keyword evidence="10" id="KW-1185">Reference proteome</keyword>
<evidence type="ECO:0000256" key="2">
    <source>
        <dbReference type="ARBA" id="ARBA00010157"/>
    </source>
</evidence>
<dbReference type="InterPro" id="IPR004869">
    <property type="entry name" value="MMPL_dom"/>
</dbReference>
<feature type="transmembrane region" description="Helical" evidence="7">
    <location>
        <begin position="693"/>
        <end position="712"/>
    </location>
</feature>
<dbReference type="PANTHER" id="PTHR33406">
    <property type="entry name" value="MEMBRANE PROTEIN MJ1562-RELATED"/>
    <property type="match status" value="1"/>
</dbReference>
<feature type="transmembrane region" description="Helical" evidence="7">
    <location>
        <begin position="284"/>
        <end position="305"/>
    </location>
</feature>
<keyword evidence="5 7" id="KW-1133">Transmembrane helix</keyword>
<gene>
    <name evidence="9" type="ORF">DVK44_20815</name>
</gene>
<feature type="transmembrane region" description="Helical" evidence="7">
    <location>
        <begin position="667"/>
        <end position="687"/>
    </location>
</feature>
<feature type="transmembrane region" description="Helical" evidence="7">
    <location>
        <begin position="579"/>
        <end position="600"/>
    </location>
</feature>
<evidence type="ECO:0000313" key="10">
    <source>
        <dbReference type="Proteomes" id="UP000253868"/>
    </source>
</evidence>
<name>A0A345HSL1_9ACTN</name>
<evidence type="ECO:0000259" key="8">
    <source>
        <dbReference type="PROSITE" id="PS50156"/>
    </source>
</evidence>
<organism evidence="9 10">
    <name type="scientific">Streptomyces paludis</name>
    <dbReference type="NCBI Taxonomy" id="2282738"/>
    <lineage>
        <taxon>Bacteria</taxon>
        <taxon>Bacillati</taxon>
        <taxon>Actinomycetota</taxon>
        <taxon>Actinomycetes</taxon>
        <taxon>Kitasatosporales</taxon>
        <taxon>Streptomycetaceae</taxon>
        <taxon>Streptomyces</taxon>
    </lineage>
</organism>
<feature type="transmembrane region" description="Helical" evidence="7">
    <location>
        <begin position="206"/>
        <end position="229"/>
    </location>
</feature>
<dbReference type="KEGG" id="spad:DVK44_20815"/>
<feature type="transmembrane region" description="Helical" evidence="7">
    <location>
        <begin position="311"/>
        <end position="335"/>
    </location>
</feature>
<feature type="transmembrane region" description="Helical" evidence="7">
    <location>
        <begin position="388"/>
        <end position="410"/>
    </location>
</feature>
<evidence type="ECO:0000256" key="4">
    <source>
        <dbReference type="ARBA" id="ARBA00022692"/>
    </source>
</evidence>
<dbReference type="Gene3D" id="1.20.1640.10">
    <property type="entry name" value="Multidrug efflux transporter AcrB transmembrane domain"/>
    <property type="match status" value="2"/>
</dbReference>
<feature type="transmembrane region" description="Helical" evidence="7">
    <location>
        <begin position="235"/>
        <end position="254"/>
    </location>
</feature>
<evidence type="ECO:0000256" key="7">
    <source>
        <dbReference type="SAM" id="Phobius"/>
    </source>
</evidence>
<feature type="transmembrane region" description="Helical" evidence="7">
    <location>
        <begin position="553"/>
        <end position="572"/>
    </location>
</feature>
<dbReference type="AlphaFoldDB" id="A0A345HSL1"/>
<keyword evidence="3" id="KW-1003">Cell membrane</keyword>
<comment type="subcellular location">
    <subcellularLocation>
        <location evidence="1">Cell membrane</location>
        <topology evidence="1">Multi-pass membrane protein</topology>
    </subcellularLocation>
</comment>
<dbReference type="Pfam" id="PF03176">
    <property type="entry name" value="MMPL"/>
    <property type="match status" value="2"/>
</dbReference>
<keyword evidence="6 7" id="KW-0472">Membrane</keyword>
<dbReference type="PANTHER" id="PTHR33406:SF11">
    <property type="entry name" value="MEMBRANE PROTEIN SCO6666-RELATED"/>
    <property type="match status" value="1"/>
</dbReference>
<accession>A0A345HSL1</accession>
<comment type="similarity">
    <text evidence="2">Belongs to the resistance-nodulation-cell division (RND) (TC 2.A.6) family. MmpL subfamily.</text>
</comment>
<dbReference type="InterPro" id="IPR050545">
    <property type="entry name" value="Mycobact_MmpL"/>
</dbReference>